<dbReference type="SUPFAM" id="SSF55811">
    <property type="entry name" value="Nudix"/>
    <property type="match status" value="1"/>
</dbReference>
<keyword evidence="5" id="KW-1185">Reference proteome</keyword>
<reference evidence="4" key="1">
    <citation type="submission" date="2021-05" db="EMBL/GenBank/DDBJ databases">
        <title>The genome of the haptophyte Pavlova lutheri (Diacronema luteri, Pavlovales) - a model for lipid biosynthesis in eukaryotic algae.</title>
        <authorList>
            <person name="Hulatt C.J."/>
            <person name="Posewitz M.C."/>
        </authorList>
    </citation>
    <scope>NUCLEOTIDE SEQUENCE</scope>
    <source>
        <strain evidence="4">NIVA-4/92</strain>
    </source>
</reference>
<evidence type="ECO:0000256" key="2">
    <source>
        <dbReference type="ARBA" id="ARBA00022801"/>
    </source>
</evidence>
<dbReference type="Gene3D" id="3.90.79.10">
    <property type="entry name" value="Nucleoside Triphosphate Pyrophosphohydrolase"/>
    <property type="match status" value="1"/>
</dbReference>
<comment type="similarity">
    <text evidence="1">Belongs to the Nudix hydrolase family.</text>
</comment>
<dbReference type="OrthoDB" id="447842at2759"/>
<evidence type="ECO:0000256" key="1">
    <source>
        <dbReference type="ARBA" id="ARBA00005582"/>
    </source>
</evidence>
<dbReference type="InterPro" id="IPR040618">
    <property type="entry name" value="Pre-Nudix"/>
</dbReference>
<dbReference type="Pfam" id="PF18290">
    <property type="entry name" value="Nudix_hydro"/>
    <property type="match status" value="1"/>
</dbReference>
<dbReference type="PROSITE" id="PS00893">
    <property type="entry name" value="NUDIX_BOX"/>
    <property type="match status" value="1"/>
</dbReference>
<organism evidence="4 5">
    <name type="scientific">Diacronema lutheri</name>
    <name type="common">Unicellular marine alga</name>
    <name type="synonym">Monochrysis lutheri</name>
    <dbReference type="NCBI Taxonomy" id="2081491"/>
    <lineage>
        <taxon>Eukaryota</taxon>
        <taxon>Haptista</taxon>
        <taxon>Haptophyta</taxon>
        <taxon>Pavlovophyceae</taxon>
        <taxon>Pavlovales</taxon>
        <taxon>Pavlovaceae</taxon>
        <taxon>Diacronema</taxon>
    </lineage>
</organism>
<evidence type="ECO:0000259" key="3">
    <source>
        <dbReference type="PROSITE" id="PS51462"/>
    </source>
</evidence>
<dbReference type="GO" id="GO:0047631">
    <property type="term" value="F:ADP-ribose diphosphatase activity"/>
    <property type="evidence" value="ECO:0007669"/>
    <property type="project" value="TreeGrafter"/>
</dbReference>
<dbReference type="InterPro" id="IPR015797">
    <property type="entry name" value="NUDIX_hydrolase-like_dom_sf"/>
</dbReference>
<keyword evidence="2" id="KW-0378">Hydrolase</keyword>
<dbReference type="Gene3D" id="3.40.630.30">
    <property type="match status" value="1"/>
</dbReference>
<sequence length="338" mass="36074">MVSYAFAMFLRRPRTIAGLRAMARVGMAGAAFGLSWASATAHVSAASPAAHPTLGFRADTYHGVIIEQPALADMSAAQFGEALRQSCERWSEQGKRGVWLHVPLEHSELVPAAVSNGFKYHHADEETLTLVRWLPDTPSTLPPGPAHQIGVGAFVMNGRGEVLVVRERTGPAAKHGVWKVPTGLIDRGEDLFDAVRREVLEETGVHTCVDGAQILSIRHAHPVSAGGISDVFVMISLRLDPARPDGEALRIQESEIAEARWMPLSELTALKYYAPGSMLYEMVLAAATEDQGGFCGRMVSNGSYRPGASQVYRNRARSIGSASESGANGAVAHAGAAA</sequence>
<dbReference type="PROSITE" id="PS51462">
    <property type="entry name" value="NUDIX"/>
    <property type="match status" value="1"/>
</dbReference>
<dbReference type="InterPro" id="IPR020084">
    <property type="entry name" value="NUDIX_hydrolase_CS"/>
</dbReference>
<dbReference type="OMA" id="TSEWHHE"/>
<dbReference type="GO" id="GO:0051287">
    <property type="term" value="F:NAD binding"/>
    <property type="evidence" value="ECO:0007669"/>
    <property type="project" value="TreeGrafter"/>
</dbReference>
<dbReference type="GO" id="GO:0035529">
    <property type="term" value="F:NADH pyrophosphatase activity"/>
    <property type="evidence" value="ECO:0007669"/>
    <property type="project" value="TreeGrafter"/>
</dbReference>
<dbReference type="Pfam" id="PF00293">
    <property type="entry name" value="NUDIX"/>
    <property type="match status" value="1"/>
</dbReference>
<name>A0A8J5XTD2_DIALT</name>
<dbReference type="CDD" id="cd04670">
    <property type="entry name" value="NUDIX_ASFGF2_Nudt6"/>
    <property type="match status" value="1"/>
</dbReference>
<dbReference type="PANTHER" id="PTHR13994:SF13">
    <property type="entry name" value="FI03680P"/>
    <property type="match status" value="1"/>
</dbReference>
<proteinExistence type="inferred from homology"/>
<dbReference type="PANTHER" id="PTHR13994">
    <property type="entry name" value="NUDIX HYDROLASE RELATED"/>
    <property type="match status" value="1"/>
</dbReference>
<dbReference type="InterPro" id="IPR000086">
    <property type="entry name" value="NUDIX_hydrolase_dom"/>
</dbReference>
<protein>
    <recommendedName>
        <fullName evidence="3">Nudix hydrolase domain-containing protein</fullName>
    </recommendedName>
</protein>
<dbReference type="EMBL" id="JAGTXO010000005">
    <property type="protein sequence ID" value="KAG8468132.1"/>
    <property type="molecule type" value="Genomic_DNA"/>
</dbReference>
<dbReference type="InterPro" id="IPR003293">
    <property type="entry name" value="Nudix_hydrolase6-like"/>
</dbReference>
<gene>
    <name evidence="4" type="ORF">KFE25_007184</name>
</gene>
<dbReference type="AlphaFoldDB" id="A0A8J5XTD2"/>
<feature type="domain" description="Nudix hydrolase" evidence="3">
    <location>
        <begin position="146"/>
        <end position="286"/>
    </location>
</feature>
<dbReference type="PRINTS" id="PR01356">
    <property type="entry name" value="GFGPROTEIN"/>
</dbReference>
<dbReference type="Proteomes" id="UP000751190">
    <property type="component" value="Unassembled WGS sequence"/>
</dbReference>
<evidence type="ECO:0000313" key="5">
    <source>
        <dbReference type="Proteomes" id="UP000751190"/>
    </source>
</evidence>
<accession>A0A8J5XTD2</accession>
<comment type="caution">
    <text evidence="4">The sequence shown here is derived from an EMBL/GenBank/DDBJ whole genome shotgun (WGS) entry which is preliminary data.</text>
</comment>
<evidence type="ECO:0000313" key="4">
    <source>
        <dbReference type="EMBL" id="KAG8468132.1"/>
    </source>
</evidence>